<keyword evidence="2" id="KW-0808">Transferase</keyword>
<proteinExistence type="predicted"/>
<feature type="region of interest" description="Disordered" evidence="1">
    <location>
        <begin position="250"/>
        <end position="290"/>
    </location>
</feature>
<organism evidence="2 3">
    <name type="scientific">Striga asiatica</name>
    <name type="common">Asiatic witchweed</name>
    <name type="synonym">Buchnera asiatica</name>
    <dbReference type="NCBI Taxonomy" id="4170"/>
    <lineage>
        <taxon>Eukaryota</taxon>
        <taxon>Viridiplantae</taxon>
        <taxon>Streptophyta</taxon>
        <taxon>Embryophyta</taxon>
        <taxon>Tracheophyta</taxon>
        <taxon>Spermatophyta</taxon>
        <taxon>Magnoliopsida</taxon>
        <taxon>eudicotyledons</taxon>
        <taxon>Gunneridae</taxon>
        <taxon>Pentapetalae</taxon>
        <taxon>asterids</taxon>
        <taxon>lamiids</taxon>
        <taxon>Lamiales</taxon>
        <taxon>Orobanchaceae</taxon>
        <taxon>Buchnereae</taxon>
        <taxon>Striga</taxon>
    </lineage>
</organism>
<keyword evidence="3" id="KW-1185">Reference proteome</keyword>
<dbReference type="GO" id="GO:0008483">
    <property type="term" value="F:transaminase activity"/>
    <property type="evidence" value="ECO:0007669"/>
    <property type="project" value="UniProtKB-KW"/>
</dbReference>
<evidence type="ECO:0000313" key="3">
    <source>
        <dbReference type="Proteomes" id="UP000325081"/>
    </source>
</evidence>
<feature type="region of interest" description="Disordered" evidence="1">
    <location>
        <begin position="105"/>
        <end position="143"/>
    </location>
</feature>
<evidence type="ECO:0000256" key="1">
    <source>
        <dbReference type="SAM" id="MobiDB-lite"/>
    </source>
</evidence>
<dbReference type="EMBL" id="BKCP01010181">
    <property type="protein sequence ID" value="GER52161.1"/>
    <property type="molecule type" value="Genomic_DNA"/>
</dbReference>
<reference evidence="3" key="1">
    <citation type="journal article" date="2019" name="Curr. Biol.">
        <title>Genome Sequence of Striga asiatica Provides Insight into the Evolution of Plant Parasitism.</title>
        <authorList>
            <person name="Yoshida S."/>
            <person name="Kim S."/>
            <person name="Wafula E.K."/>
            <person name="Tanskanen J."/>
            <person name="Kim Y.M."/>
            <person name="Honaas L."/>
            <person name="Yang Z."/>
            <person name="Spallek T."/>
            <person name="Conn C.E."/>
            <person name="Ichihashi Y."/>
            <person name="Cheong K."/>
            <person name="Cui S."/>
            <person name="Der J.P."/>
            <person name="Gundlach H."/>
            <person name="Jiao Y."/>
            <person name="Hori C."/>
            <person name="Ishida J.K."/>
            <person name="Kasahara H."/>
            <person name="Kiba T."/>
            <person name="Kim M.S."/>
            <person name="Koo N."/>
            <person name="Laohavisit A."/>
            <person name="Lee Y.H."/>
            <person name="Lumba S."/>
            <person name="McCourt P."/>
            <person name="Mortimer J.C."/>
            <person name="Mutuku J.M."/>
            <person name="Nomura T."/>
            <person name="Sasaki-Sekimoto Y."/>
            <person name="Seto Y."/>
            <person name="Wang Y."/>
            <person name="Wakatake T."/>
            <person name="Sakakibara H."/>
            <person name="Demura T."/>
            <person name="Yamaguchi S."/>
            <person name="Yoneyama K."/>
            <person name="Manabe R.I."/>
            <person name="Nelson D.C."/>
            <person name="Schulman A.H."/>
            <person name="Timko M.P."/>
            <person name="dePamphilis C.W."/>
            <person name="Choi D."/>
            <person name="Shirasu K."/>
        </authorList>
    </citation>
    <scope>NUCLEOTIDE SEQUENCE [LARGE SCALE GENOMIC DNA]</scope>
    <source>
        <strain evidence="3">cv. UVA1</strain>
    </source>
</reference>
<protein>
    <submittedName>
        <fullName evidence="2">Aspartate aminotransferase B</fullName>
    </submittedName>
</protein>
<evidence type="ECO:0000313" key="2">
    <source>
        <dbReference type="EMBL" id="GER52161.1"/>
    </source>
</evidence>
<sequence>MAHGAVKFLFENLSRSRSMSFCPKAQGCFVKDLPQLGVRTRLESLSPISKSNSPVGPTPDGVVGADLLPMLSILLKDKILPAGELRVDSVSNSALLGGTSIITPASPSPFLRPPSDDAAPSESPVQETELDPGSTGSAFFSGNRLDRRAAERAGGVRVEPHVYAVNVEGVAALGQEPDDLPLLELRQANGALRRRRSRSVERNREGVQNRSVEAAVGGCSLGDPGVEVHDDLAAAEAAVEAAALDLTAAEADDVPPGVEVEGHHEDDDGEEDDDGAQHNPPTQSVFSPGLRPKIIAIPHAINSSLFRLKNN</sequence>
<comment type="caution">
    <text evidence="2">The sequence shown here is derived from an EMBL/GenBank/DDBJ whole genome shotgun (WGS) entry which is preliminary data.</text>
</comment>
<name>A0A5A7R7B3_STRAF</name>
<keyword evidence="2" id="KW-0032">Aminotransferase</keyword>
<dbReference type="Proteomes" id="UP000325081">
    <property type="component" value="Unassembled WGS sequence"/>
</dbReference>
<accession>A0A5A7R7B3</accession>
<gene>
    <name evidence="2" type="ORF">STAS_29595</name>
</gene>
<dbReference type="AlphaFoldDB" id="A0A5A7R7B3"/>